<keyword evidence="2" id="KW-1185">Reference proteome</keyword>
<dbReference type="EMBL" id="JANJYI010000002">
    <property type="protein sequence ID" value="KAK2661395.1"/>
    <property type="molecule type" value="Genomic_DNA"/>
</dbReference>
<name>A0AAD9XKY9_9ROSI</name>
<protein>
    <submittedName>
        <fullName evidence="1">Uncharacterized protein</fullName>
    </submittedName>
</protein>
<evidence type="ECO:0000313" key="1">
    <source>
        <dbReference type="EMBL" id="KAK2661395.1"/>
    </source>
</evidence>
<gene>
    <name evidence="1" type="ORF">Ddye_007928</name>
</gene>
<evidence type="ECO:0000313" key="2">
    <source>
        <dbReference type="Proteomes" id="UP001280121"/>
    </source>
</evidence>
<proteinExistence type="predicted"/>
<comment type="caution">
    <text evidence="1">The sequence shown here is derived from an EMBL/GenBank/DDBJ whole genome shotgun (WGS) entry which is preliminary data.</text>
</comment>
<sequence>MPVFRAILSARPDLRSGPFIINFKLEIKRPQLEALFGFAVVYTGGESDREAASARCVSVLRRDDSGHGRREPVEVLLRAFLFQDQAQIQLLRLRQTFGCSINRI</sequence>
<dbReference type="AlphaFoldDB" id="A0AAD9XKY9"/>
<dbReference type="Proteomes" id="UP001280121">
    <property type="component" value="Unassembled WGS sequence"/>
</dbReference>
<organism evidence="1 2">
    <name type="scientific">Dipteronia dyeriana</name>
    <dbReference type="NCBI Taxonomy" id="168575"/>
    <lineage>
        <taxon>Eukaryota</taxon>
        <taxon>Viridiplantae</taxon>
        <taxon>Streptophyta</taxon>
        <taxon>Embryophyta</taxon>
        <taxon>Tracheophyta</taxon>
        <taxon>Spermatophyta</taxon>
        <taxon>Magnoliopsida</taxon>
        <taxon>eudicotyledons</taxon>
        <taxon>Gunneridae</taxon>
        <taxon>Pentapetalae</taxon>
        <taxon>rosids</taxon>
        <taxon>malvids</taxon>
        <taxon>Sapindales</taxon>
        <taxon>Sapindaceae</taxon>
        <taxon>Hippocastanoideae</taxon>
        <taxon>Acereae</taxon>
        <taxon>Dipteronia</taxon>
    </lineage>
</organism>
<reference evidence="1" key="1">
    <citation type="journal article" date="2023" name="Plant J.">
        <title>Genome sequences and population genomics provide insights into the demographic history, inbreeding, and mutation load of two 'living fossil' tree species of Dipteronia.</title>
        <authorList>
            <person name="Feng Y."/>
            <person name="Comes H.P."/>
            <person name="Chen J."/>
            <person name="Zhu S."/>
            <person name="Lu R."/>
            <person name="Zhang X."/>
            <person name="Li P."/>
            <person name="Qiu J."/>
            <person name="Olsen K.M."/>
            <person name="Qiu Y."/>
        </authorList>
    </citation>
    <scope>NUCLEOTIDE SEQUENCE</scope>
    <source>
        <strain evidence="1">KIB01</strain>
    </source>
</reference>
<accession>A0AAD9XKY9</accession>